<sequence>MSGADAYDTSHLDGSYRRDVLRRSRWMIRLVCLSVLIAVVWAGFAEIDKITRGDGRVVPLRRMQTIQSLEGGILSELLVKEGDIVTKGQIIATLDPTRSRAAFMGARSEIDALEAEVTRLEAEVLEQPDLDFGAEPTETQQTELRLFTARRTRLEASLVALEAERSAIQEQLDITTSLAASGSVSRLDMLQLRQKLAELDGRINEARNGYVQDAYRDLAERRAKLTGLQQEVVRKEDEFLRTVVRSPVEGRINNISITTLGGVVQSGESIMEITPIDDQLMIETKILPRDVAFIAPDMPASVKITAYDFAVYGDLRGTVVQISEDTVEEDTPSGKQDFYRVMVQTDRSYLERFGEQFPIRPGMVAQVDIESGQQTILSYLTRPLLRAKLR</sequence>
<keyword evidence="2 6" id="KW-0812">Transmembrane</keyword>
<evidence type="ECO:0000256" key="2">
    <source>
        <dbReference type="ARBA" id="ARBA00022692"/>
    </source>
</evidence>
<dbReference type="GO" id="GO:0016020">
    <property type="term" value="C:membrane"/>
    <property type="evidence" value="ECO:0007669"/>
    <property type="project" value="UniProtKB-SubCell"/>
</dbReference>
<keyword evidence="4 6" id="KW-0472">Membrane</keyword>
<dbReference type="PANTHER" id="PTHR30386">
    <property type="entry name" value="MEMBRANE FUSION SUBUNIT OF EMRAB-TOLC MULTIDRUG EFFLUX PUMP"/>
    <property type="match status" value="1"/>
</dbReference>
<keyword evidence="5" id="KW-0175">Coiled coil</keyword>
<dbReference type="Pfam" id="PF26002">
    <property type="entry name" value="Beta-barrel_AprE"/>
    <property type="match status" value="1"/>
</dbReference>
<dbReference type="PRINTS" id="PR01490">
    <property type="entry name" value="RTXTOXIND"/>
</dbReference>
<reference evidence="9 10" key="1">
    <citation type="submission" date="2018-08" db="EMBL/GenBank/DDBJ databases">
        <title>Flavobacterium tibetense sp. nov., isolated from a wetland YonghuCo on Tibetan Plateau.</title>
        <authorList>
            <person name="Phurbu D."/>
            <person name="Lu H."/>
            <person name="Xing P."/>
        </authorList>
    </citation>
    <scope>NUCLEOTIDE SEQUENCE [LARGE SCALE GENOMIC DNA]</scope>
    <source>
        <strain evidence="9 10">DJC</strain>
    </source>
</reference>
<protein>
    <submittedName>
        <fullName evidence="9">HlyD family efflux transporter periplasmic adaptor subunit</fullName>
    </submittedName>
</protein>
<evidence type="ECO:0000256" key="1">
    <source>
        <dbReference type="ARBA" id="ARBA00004167"/>
    </source>
</evidence>
<dbReference type="EMBL" id="QWEY01000015">
    <property type="protein sequence ID" value="RGP35474.1"/>
    <property type="molecule type" value="Genomic_DNA"/>
</dbReference>
<name>A0A411YX56_9RHOB</name>
<feature type="domain" description="AprE-like beta-barrel" evidence="8">
    <location>
        <begin position="280"/>
        <end position="371"/>
    </location>
</feature>
<proteinExistence type="predicted"/>
<dbReference type="RefSeq" id="WP_118155846.1">
    <property type="nucleotide sequence ID" value="NZ_QWEY01000015.1"/>
</dbReference>
<comment type="subcellular location">
    <subcellularLocation>
        <location evidence="1">Membrane</location>
        <topology evidence="1">Single-pass membrane protein</topology>
    </subcellularLocation>
</comment>
<gene>
    <name evidence="9" type="ORF">D1012_19785</name>
</gene>
<organism evidence="9 10">
    <name type="scientific">Pseudotabrizicola alkalilacus</name>
    <dbReference type="NCBI Taxonomy" id="2305252"/>
    <lineage>
        <taxon>Bacteria</taxon>
        <taxon>Pseudomonadati</taxon>
        <taxon>Pseudomonadota</taxon>
        <taxon>Alphaproteobacteria</taxon>
        <taxon>Rhodobacterales</taxon>
        <taxon>Paracoccaceae</taxon>
        <taxon>Pseudotabrizicola</taxon>
    </lineage>
</organism>
<dbReference type="SUPFAM" id="SSF111369">
    <property type="entry name" value="HlyD-like secretion proteins"/>
    <property type="match status" value="1"/>
</dbReference>
<feature type="coiled-coil region" evidence="5">
    <location>
        <begin position="103"/>
        <end position="238"/>
    </location>
</feature>
<dbReference type="Pfam" id="PF25917">
    <property type="entry name" value="BSH_RND"/>
    <property type="match status" value="1"/>
</dbReference>
<evidence type="ECO:0000256" key="3">
    <source>
        <dbReference type="ARBA" id="ARBA00022989"/>
    </source>
</evidence>
<evidence type="ECO:0000256" key="5">
    <source>
        <dbReference type="SAM" id="Coils"/>
    </source>
</evidence>
<evidence type="ECO:0000256" key="6">
    <source>
        <dbReference type="SAM" id="Phobius"/>
    </source>
</evidence>
<evidence type="ECO:0000259" key="8">
    <source>
        <dbReference type="Pfam" id="PF26002"/>
    </source>
</evidence>
<dbReference type="Proteomes" id="UP000284547">
    <property type="component" value="Unassembled WGS sequence"/>
</dbReference>
<dbReference type="InterPro" id="IPR050739">
    <property type="entry name" value="MFP"/>
</dbReference>
<dbReference type="InterPro" id="IPR058625">
    <property type="entry name" value="MdtA-like_BSH"/>
</dbReference>
<feature type="transmembrane region" description="Helical" evidence="6">
    <location>
        <begin position="26"/>
        <end position="44"/>
    </location>
</feature>
<evidence type="ECO:0000259" key="7">
    <source>
        <dbReference type="Pfam" id="PF25917"/>
    </source>
</evidence>
<dbReference type="Gene3D" id="2.40.50.100">
    <property type="match status" value="1"/>
</dbReference>
<dbReference type="OrthoDB" id="9810980at2"/>
<dbReference type="PANTHER" id="PTHR30386:SF26">
    <property type="entry name" value="TRANSPORT PROTEIN COMB"/>
    <property type="match status" value="1"/>
</dbReference>
<comment type="caution">
    <text evidence="9">The sequence shown here is derived from an EMBL/GenBank/DDBJ whole genome shotgun (WGS) entry which is preliminary data.</text>
</comment>
<keyword evidence="3 6" id="KW-1133">Transmembrane helix</keyword>
<evidence type="ECO:0000313" key="9">
    <source>
        <dbReference type="EMBL" id="RGP35474.1"/>
    </source>
</evidence>
<evidence type="ECO:0000313" key="10">
    <source>
        <dbReference type="Proteomes" id="UP000284547"/>
    </source>
</evidence>
<dbReference type="Gene3D" id="2.40.30.170">
    <property type="match status" value="1"/>
</dbReference>
<accession>A0A411YX56</accession>
<evidence type="ECO:0000256" key="4">
    <source>
        <dbReference type="ARBA" id="ARBA00023136"/>
    </source>
</evidence>
<feature type="domain" description="Multidrug resistance protein MdtA-like barrel-sandwich hybrid" evidence="7">
    <location>
        <begin position="66"/>
        <end position="271"/>
    </location>
</feature>
<dbReference type="InterPro" id="IPR058982">
    <property type="entry name" value="Beta-barrel_AprE"/>
</dbReference>
<keyword evidence="10" id="KW-1185">Reference proteome</keyword>
<dbReference type="AlphaFoldDB" id="A0A411YX56"/>